<reference evidence="1 2" key="1">
    <citation type="submission" date="2024-05" db="EMBL/GenBank/DDBJ databases">
        <authorList>
            <person name="Wallberg A."/>
        </authorList>
    </citation>
    <scope>NUCLEOTIDE SEQUENCE [LARGE SCALE GENOMIC DNA]</scope>
</reference>
<keyword evidence="2" id="KW-1185">Reference proteome</keyword>
<sequence>MEPKIESTKNEEDLLTCSNNAKEYAIKKYEDEVSFAEVYHLEILNEGRNKLKEDLNEHFKTHENNFRAHKLKCDEAFVNALRSYEDEMKLNVKSNKTVEGLQTCNNNSKDNAIKEYEHAGSSAKIDGLQLYKDGMEKLKEALSKSFETHRETFTAHKLKCDEAVTNALRSYEDEMKLIIKSTNTVEGLQTCNTTATDNAMKKYDHKCYFAKLKAPDFYSDGLEKLIEALNKSFETHREAFTAHKCKCDEAINNALRSYEVEMELNVKSNKTIDDLQICDDNAKDKAINEYEHEGSSAKLNAFEIYNDGMEKLKEALSKSFETHRVAFTAHKLKCDEAYVNALSSYEDEMKLKVKSNKTLEELQTSFTIANDNAIEIYENEGSSAKLNCLELYTDGMKKLEKALSKSFITHKDDFTSHKLKCDKAFDNALWSYEDEMKLNVKSNKTVVDLQTCNNKAKNNAIKEYEHEGSSAKLNYLELHNDGMEKLKK</sequence>
<organism evidence="1 2">
    <name type="scientific">Meganyctiphanes norvegica</name>
    <name type="common">Northern krill</name>
    <name type="synonym">Thysanopoda norvegica</name>
    <dbReference type="NCBI Taxonomy" id="48144"/>
    <lineage>
        <taxon>Eukaryota</taxon>
        <taxon>Metazoa</taxon>
        <taxon>Ecdysozoa</taxon>
        <taxon>Arthropoda</taxon>
        <taxon>Crustacea</taxon>
        <taxon>Multicrustacea</taxon>
        <taxon>Malacostraca</taxon>
        <taxon>Eumalacostraca</taxon>
        <taxon>Eucarida</taxon>
        <taxon>Euphausiacea</taxon>
        <taxon>Euphausiidae</taxon>
        <taxon>Meganyctiphanes</taxon>
    </lineage>
</organism>
<dbReference type="Proteomes" id="UP001497623">
    <property type="component" value="Unassembled WGS sequence"/>
</dbReference>
<name>A0AAV2QUY2_MEGNR</name>
<accession>A0AAV2QUY2</accession>
<feature type="non-terminal residue" evidence="1">
    <location>
        <position position="488"/>
    </location>
</feature>
<proteinExistence type="predicted"/>
<dbReference type="EMBL" id="CAXKWB010009753">
    <property type="protein sequence ID" value="CAL4095990.1"/>
    <property type="molecule type" value="Genomic_DNA"/>
</dbReference>
<comment type="caution">
    <text evidence="1">The sequence shown here is derived from an EMBL/GenBank/DDBJ whole genome shotgun (WGS) entry which is preliminary data.</text>
</comment>
<evidence type="ECO:0000313" key="1">
    <source>
        <dbReference type="EMBL" id="CAL4095990.1"/>
    </source>
</evidence>
<gene>
    <name evidence="1" type="ORF">MNOR_LOCUS15544</name>
</gene>
<evidence type="ECO:0000313" key="2">
    <source>
        <dbReference type="Proteomes" id="UP001497623"/>
    </source>
</evidence>
<protein>
    <submittedName>
        <fullName evidence="1">Uncharacterized protein</fullName>
    </submittedName>
</protein>
<dbReference type="AlphaFoldDB" id="A0AAV2QUY2"/>